<proteinExistence type="predicted"/>
<dbReference type="InParanoid" id="A0A6P8I047"/>
<dbReference type="GeneID" id="116297809"/>
<dbReference type="PANTHER" id="PTHR34239">
    <property type="entry name" value="APPLE DOMAIN-CONTAINING PROTEIN"/>
    <property type="match status" value="1"/>
</dbReference>
<reference evidence="3" key="1">
    <citation type="submission" date="2025-08" db="UniProtKB">
        <authorList>
            <consortium name="RefSeq"/>
        </authorList>
    </citation>
    <scope>IDENTIFICATION</scope>
    <source>
        <tissue evidence="3">Tentacle</tissue>
    </source>
</reference>
<dbReference type="AlphaFoldDB" id="A0A6P8I047"/>
<gene>
    <name evidence="3" type="primary">LOC116297809</name>
</gene>
<dbReference type="PANTHER" id="PTHR34239:SF2">
    <property type="entry name" value="TRANSPOSABLE ELEMENT P TRANSPOSASE_THAP9 CONSERVED DOMAIN-CONTAINING PROTEIN"/>
    <property type="match status" value="1"/>
</dbReference>
<dbReference type="RefSeq" id="XP_031561969.1">
    <property type="nucleotide sequence ID" value="XM_031706109.1"/>
</dbReference>
<dbReference type="Proteomes" id="UP000515163">
    <property type="component" value="Unplaced"/>
</dbReference>
<accession>A0A6P8I047</accession>
<feature type="region of interest" description="Disordered" evidence="1">
    <location>
        <begin position="1"/>
        <end position="34"/>
    </location>
</feature>
<evidence type="ECO:0000313" key="3">
    <source>
        <dbReference type="RefSeq" id="XP_031561969.1"/>
    </source>
</evidence>
<organism evidence="2 3">
    <name type="scientific">Actinia tenebrosa</name>
    <name type="common">Australian red waratah sea anemone</name>
    <dbReference type="NCBI Taxonomy" id="6105"/>
    <lineage>
        <taxon>Eukaryota</taxon>
        <taxon>Metazoa</taxon>
        <taxon>Cnidaria</taxon>
        <taxon>Anthozoa</taxon>
        <taxon>Hexacorallia</taxon>
        <taxon>Actiniaria</taxon>
        <taxon>Actiniidae</taxon>
        <taxon>Actinia</taxon>
    </lineage>
</organism>
<dbReference type="OrthoDB" id="5980520at2759"/>
<keyword evidence="2" id="KW-1185">Reference proteome</keyword>
<sequence length="175" mass="19363">MVNVQEQNDTQGGGEDGLDEQVAKLIHKQPSEPTVLDDIARDLDASEKTGPDASENLATILNSLLKEKLPEEKIQSKIDLYPRTQNVTGLRKPLVNHLMIWNQMSATSRTSDSKTQKSQNTLVAGVVAMMKATDLALQSGLKDDRELVQFVMDAIALTLQSNHDWNTPQRRANIS</sequence>
<evidence type="ECO:0000256" key="1">
    <source>
        <dbReference type="SAM" id="MobiDB-lite"/>
    </source>
</evidence>
<dbReference type="KEGG" id="aten:116297809"/>
<name>A0A6P8I047_ACTTE</name>
<evidence type="ECO:0000313" key="2">
    <source>
        <dbReference type="Proteomes" id="UP000515163"/>
    </source>
</evidence>
<protein>
    <submittedName>
        <fullName evidence="3">Uncharacterized protein LOC116297809</fullName>
    </submittedName>
</protein>
<feature type="compositionally biased region" description="Polar residues" evidence="1">
    <location>
        <begin position="1"/>
        <end position="10"/>
    </location>
</feature>